<name>A0A392PTA4_9FABA</name>
<sequence length="139" mass="14740">DGTRNGVRFDVARVKIEAPLCGRIDLAIKLVIQGAAYVVRVVEEGGGVVRDEFYVEDQLRRSDVGSSCASGGQGSVRAVLEGLDGDVSNSDVSEGCNLNRSKERQVVDRSTECNQGLGLDVDNSGRGAEVVMAIPSIEE</sequence>
<organism evidence="1 2">
    <name type="scientific">Trifolium medium</name>
    <dbReference type="NCBI Taxonomy" id="97028"/>
    <lineage>
        <taxon>Eukaryota</taxon>
        <taxon>Viridiplantae</taxon>
        <taxon>Streptophyta</taxon>
        <taxon>Embryophyta</taxon>
        <taxon>Tracheophyta</taxon>
        <taxon>Spermatophyta</taxon>
        <taxon>Magnoliopsida</taxon>
        <taxon>eudicotyledons</taxon>
        <taxon>Gunneridae</taxon>
        <taxon>Pentapetalae</taxon>
        <taxon>rosids</taxon>
        <taxon>fabids</taxon>
        <taxon>Fabales</taxon>
        <taxon>Fabaceae</taxon>
        <taxon>Papilionoideae</taxon>
        <taxon>50 kb inversion clade</taxon>
        <taxon>NPAAA clade</taxon>
        <taxon>Hologalegina</taxon>
        <taxon>IRL clade</taxon>
        <taxon>Trifolieae</taxon>
        <taxon>Trifolium</taxon>
    </lineage>
</organism>
<protein>
    <submittedName>
        <fullName evidence="1">Uncharacterized protein</fullName>
    </submittedName>
</protein>
<proteinExistence type="predicted"/>
<evidence type="ECO:0000313" key="2">
    <source>
        <dbReference type="Proteomes" id="UP000265520"/>
    </source>
</evidence>
<feature type="non-terminal residue" evidence="1">
    <location>
        <position position="1"/>
    </location>
</feature>
<dbReference type="Proteomes" id="UP000265520">
    <property type="component" value="Unassembled WGS sequence"/>
</dbReference>
<evidence type="ECO:0000313" key="1">
    <source>
        <dbReference type="EMBL" id="MCI14680.1"/>
    </source>
</evidence>
<keyword evidence="2" id="KW-1185">Reference proteome</keyword>
<dbReference type="AlphaFoldDB" id="A0A392PTA4"/>
<accession>A0A392PTA4</accession>
<reference evidence="1 2" key="1">
    <citation type="journal article" date="2018" name="Front. Plant Sci.">
        <title>Red Clover (Trifolium pratense) and Zigzag Clover (T. medium) - A Picture of Genomic Similarities and Differences.</title>
        <authorList>
            <person name="Dluhosova J."/>
            <person name="Istvanek J."/>
            <person name="Nedelnik J."/>
            <person name="Repkova J."/>
        </authorList>
    </citation>
    <scope>NUCLEOTIDE SEQUENCE [LARGE SCALE GENOMIC DNA]</scope>
    <source>
        <strain evidence="2">cv. 10/8</strain>
        <tissue evidence="1">Leaf</tissue>
    </source>
</reference>
<comment type="caution">
    <text evidence="1">The sequence shown here is derived from an EMBL/GenBank/DDBJ whole genome shotgun (WGS) entry which is preliminary data.</text>
</comment>
<dbReference type="EMBL" id="LXQA010093359">
    <property type="protein sequence ID" value="MCI14680.1"/>
    <property type="molecule type" value="Genomic_DNA"/>
</dbReference>